<dbReference type="Proteomes" id="UP000655287">
    <property type="component" value="Unassembled WGS sequence"/>
</dbReference>
<protein>
    <recommendedName>
        <fullName evidence="2">PPIase cyclophilin-type domain-containing protein</fullName>
    </recommendedName>
</protein>
<gene>
    <name evidence="3" type="ORF">Sru01_47860</name>
</gene>
<dbReference type="CDD" id="cd00317">
    <property type="entry name" value="cyclophilin"/>
    <property type="match status" value="1"/>
</dbReference>
<evidence type="ECO:0000313" key="3">
    <source>
        <dbReference type="EMBL" id="GII79804.1"/>
    </source>
</evidence>
<dbReference type="InterPro" id="IPR044666">
    <property type="entry name" value="Cyclophilin_A-like"/>
</dbReference>
<dbReference type="PANTHER" id="PTHR45625:SF3">
    <property type="entry name" value="PEPTIDYL-PROLYL CIS-TRANS ISOMERASE B-RELATED"/>
    <property type="match status" value="1"/>
</dbReference>
<dbReference type="Gene3D" id="2.40.100.10">
    <property type="entry name" value="Cyclophilin-like"/>
    <property type="match status" value="1"/>
</dbReference>
<dbReference type="SUPFAM" id="SSF50891">
    <property type="entry name" value="Cyclophilin-like"/>
    <property type="match status" value="1"/>
</dbReference>
<accession>A0A919R5C4</accession>
<dbReference type="EMBL" id="BOOU01000063">
    <property type="protein sequence ID" value="GII79804.1"/>
    <property type="molecule type" value="Genomic_DNA"/>
</dbReference>
<comment type="function">
    <text evidence="1">PPIases accelerate the folding of proteins. It catalyzes the cis-trans isomerization of proline imidic peptide bonds in oligopeptides.</text>
</comment>
<dbReference type="RefSeq" id="WP_239137682.1">
    <property type="nucleotide sequence ID" value="NZ_BOOU01000063.1"/>
</dbReference>
<evidence type="ECO:0000313" key="4">
    <source>
        <dbReference type="Proteomes" id="UP000655287"/>
    </source>
</evidence>
<dbReference type="PANTHER" id="PTHR45625">
    <property type="entry name" value="PEPTIDYL-PROLYL CIS-TRANS ISOMERASE-RELATED"/>
    <property type="match status" value="1"/>
</dbReference>
<evidence type="ECO:0000256" key="1">
    <source>
        <dbReference type="ARBA" id="ARBA00002388"/>
    </source>
</evidence>
<dbReference type="Pfam" id="PF00160">
    <property type="entry name" value="Pro_isomerase"/>
    <property type="match status" value="1"/>
</dbReference>
<sequence length="307" mass="31788">MNIEESLRDAMSAEVAEVRAPAGLGSAVRAAHRRRTVRARTAGAGVLTAVVAAGFPISTTLQRGGPDEPAVMAGPATTATTATTGATGPAAVPPPVPAVTCRYRRDDGGRVKKVGLPPARPDGRPGTMKIVTNRGTIVIELAAAQAPCTVNSFRFLAAEHYFDGTRCHRLATPEATGLGMLQCGDPLAKGDGRSAADGTGGPGYLFDDENLGGMRYTRGTVAMAQGPEQANSNGSQFWISFADDNDQLAAGGAAYTPFGKVVRGMDVVDRIARGGFIPFRGDPMADARGEGSNAPRRPVVIERLTVS</sequence>
<reference evidence="3" key="1">
    <citation type="submission" date="2021-01" db="EMBL/GenBank/DDBJ databases">
        <title>Whole genome shotgun sequence of Sphaerisporangium rufum NBRC 109079.</title>
        <authorList>
            <person name="Komaki H."/>
            <person name="Tamura T."/>
        </authorList>
    </citation>
    <scope>NUCLEOTIDE SEQUENCE</scope>
    <source>
        <strain evidence="3">NBRC 109079</strain>
    </source>
</reference>
<dbReference type="InterPro" id="IPR029000">
    <property type="entry name" value="Cyclophilin-like_dom_sf"/>
</dbReference>
<dbReference type="GO" id="GO:0003755">
    <property type="term" value="F:peptidyl-prolyl cis-trans isomerase activity"/>
    <property type="evidence" value="ECO:0007669"/>
    <property type="project" value="InterPro"/>
</dbReference>
<name>A0A919R5C4_9ACTN</name>
<dbReference type="AlphaFoldDB" id="A0A919R5C4"/>
<dbReference type="InterPro" id="IPR002130">
    <property type="entry name" value="Cyclophilin-type_PPIase_dom"/>
</dbReference>
<keyword evidence="4" id="KW-1185">Reference proteome</keyword>
<comment type="caution">
    <text evidence="3">The sequence shown here is derived from an EMBL/GenBank/DDBJ whole genome shotgun (WGS) entry which is preliminary data.</text>
</comment>
<proteinExistence type="predicted"/>
<evidence type="ECO:0000259" key="2">
    <source>
        <dbReference type="PROSITE" id="PS50072"/>
    </source>
</evidence>
<feature type="domain" description="PPIase cyclophilin-type" evidence="2">
    <location>
        <begin position="135"/>
        <end position="306"/>
    </location>
</feature>
<organism evidence="3 4">
    <name type="scientific">Sphaerisporangium rufum</name>
    <dbReference type="NCBI Taxonomy" id="1381558"/>
    <lineage>
        <taxon>Bacteria</taxon>
        <taxon>Bacillati</taxon>
        <taxon>Actinomycetota</taxon>
        <taxon>Actinomycetes</taxon>
        <taxon>Streptosporangiales</taxon>
        <taxon>Streptosporangiaceae</taxon>
        <taxon>Sphaerisporangium</taxon>
    </lineage>
</organism>
<dbReference type="PROSITE" id="PS50072">
    <property type="entry name" value="CSA_PPIASE_2"/>
    <property type="match status" value="1"/>
</dbReference>